<feature type="signal peptide" evidence="4">
    <location>
        <begin position="1"/>
        <end position="34"/>
    </location>
</feature>
<protein>
    <recommendedName>
        <fullName evidence="5">CBM2 domain-containing protein</fullName>
    </recommendedName>
</protein>
<feature type="compositionally biased region" description="Pro residues" evidence="3">
    <location>
        <begin position="145"/>
        <end position="171"/>
    </location>
</feature>
<dbReference type="SMART" id="SM00710">
    <property type="entry name" value="PbH1"/>
    <property type="match status" value="3"/>
</dbReference>
<dbReference type="Gene3D" id="2.60.40.290">
    <property type="match status" value="1"/>
</dbReference>
<gene>
    <name evidence="6" type="ORF">Prubr_46270</name>
</gene>
<name>A0A810N2J7_9ACTN</name>
<dbReference type="GO" id="GO:0000272">
    <property type="term" value="P:polysaccharide catabolic process"/>
    <property type="evidence" value="ECO:0007669"/>
    <property type="project" value="UniProtKB-KW"/>
</dbReference>
<keyword evidence="1 2" id="KW-0456">Lyase</keyword>
<feature type="compositionally biased region" description="Low complexity" evidence="3">
    <location>
        <begin position="121"/>
        <end position="144"/>
    </location>
</feature>
<dbReference type="InterPro" id="IPR045032">
    <property type="entry name" value="PEL"/>
</dbReference>
<keyword evidence="4" id="KW-0732">Signal</keyword>
<dbReference type="PANTHER" id="PTHR31683">
    <property type="entry name" value="PECTATE LYASE 18-RELATED"/>
    <property type="match status" value="1"/>
</dbReference>
<evidence type="ECO:0000256" key="4">
    <source>
        <dbReference type="SAM" id="SignalP"/>
    </source>
</evidence>
<feature type="domain" description="CBM2" evidence="5">
    <location>
        <begin position="31"/>
        <end position="141"/>
    </location>
</feature>
<dbReference type="SUPFAM" id="SSF49384">
    <property type="entry name" value="Carbohydrate-binding domain"/>
    <property type="match status" value="1"/>
</dbReference>
<dbReference type="InterPro" id="IPR012334">
    <property type="entry name" value="Pectin_lyas_fold"/>
</dbReference>
<dbReference type="SMART" id="SM00656">
    <property type="entry name" value="Amb_all"/>
    <property type="match status" value="1"/>
</dbReference>
<dbReference type="EMBL" id="AP023359">
    <property type="protein sequence ID" value="BCJ67606.1"/>
    <property type="molecule type" value="Genomic_DNA"/>
</dbReference>
<dbReference type="InterPro" id="IPR011050">
    <property type="entry name" value="Pectin_lyase_fold/virulence"/>
</dbReference>
<dbReference type="AlphaFoldDB" id="A0A810N2J7"/>
<dbReference type="Pfam" id="PF00544">
    <property type="entry name" value="Pectate_lyase_4"/>
    <property type="match status" value="1"/>
</dbReference>
<reference evidence="6" key="1">
    <citation type="submission" date="2020-08" db="EMBL/GenBank/DDBJ databases">
        <title>Whole genome shotgun sequence of Polymorphospora rubra NBRC 101157.</title>
        <authorList>
            <person name="Komaki H."/>
            <person name="Tamura T."/>
        </authorList>
    </citation>
    <scope>NUCLEOTIDE SEQUENCE</scope>
    <source>
        <strain evidence="6">NBRC 101157</strain>
    </source>
</reference>
<dbReference type="PANTHER" id="PTHR31683:SF18">
    <property type="entry name" value="PECTATE LYASE 21-RELATED"/>
    <property type="match status" value="1"/>
</dbReference>
<dbReference type="GO" id="GO:0030247">
    <property type="term" value="F:polysaccharide binding"/>
    <property type="evidence" value="ECO:0007669"/>
    <property type="project" value="UniProtKB-UniRule"/>
</dbReference>
<dbReference type="Gene3D" id="2.160.20.10">
    <property type="entry name" value="Single-stranded right-handed beta-helix, Pectin lyase-like"/>
    <property type="match status" value="1"/>
</dbReference>
<evidence type="ECO:0000256" key="2">
    <source>
        <dbReference type="RuleBase" id="RU361173"/>
    </source>
</evidence>
<evidence type="ECO:0000256" key="3">
    <source>
        <dbReference type="SAM" id="MobiDB-lite"/>
    </source>
</evidence>
<dbReference type="InterPro" id="IPR001919">
    <property type="entry name" value="CBD2"/>
</dbReference>
<dbReference type="SMART" id="SM00637">
    <property type="entry name" value="CBD_II"/>
    <property type="match status" value="1"/>
</dbReference>
<organism evidence="6 7">
    <name type="scientific">Polymorphospora rubra</name>
    <dbReference type="NCBI Taxonomy" id="338584"/>
    <lineage>
        <taxon>Bacteria</taxon>
        <taxon>Bacillati</taxon>
        <taxon>Actinomycetota</taxon>
        <taxon>Actinomycetes</taxon>
        <taxon>Micromonosporales</taxon>
        <taxon>Micromonosporaceae</taxon>
        <taxon>Polymorphospora</taxon>
    </lineage>
</organism>
<dbReference type="InterPro" id="IPR012291">
    <property type="entry name" value="CBM2_carb-bd_dom_sf"/>
</dbReference>
<dbReference type="KEGG" id="pry:Prubr_46270"/>
<comment type="similarity">
    <text evidence="2">Belongs to the polysaccharide lyase 1 family.</text>
</comment>
<keyword evidence="2" id="KW-0624">Polysaccharide degradation</keyword>
<dbReference type="GO" id="GO:0005576">
    <property type="term" value="C:extracellular region"/>
    <property type="evidence" value="ECO:0007669"/>
    <property type="project" value="UniProtKB-SubCell"/>
</dbReference>
<dbReference type="RefSeq" id="WP_212816917.1">
    <property type="nucleotide sequence ID" value="NZ_AP023359.1"/>
</dbReference>
<sequence>MKGTPTRRRATVILATAVTATLVTGVLTAVSAQAAAGCQVTYTTTGQWPGGFTANITVRNLGDPVDGWRLGWTFPAGQTITNAWGFTANPTSGTITATNVDYNASLPTGTSTDVGFNGTWNNTANPAPTTFTLNGTTCTGTTNPGTPPPTTTPPTTPPPTTPPTTPPPTGPPQAGLVGWATQGGGTTGGGNTAPTTVDNLTALRSAAAATGAAVIRVSGTISCSGMLNVRSNKTIVGNPGATIVGCGFNISGSTNVVVRNLTFRDWNDDAINIQASSRVWIDHLTLSNGADGAIDIKEGSDYVTVSWNRIFDHHKALLLGHDDDNGAQDRGKLRVTYHHNWFDGTVTRNPMVRFGNPVHVYNNFYDGVASYGVRSLLGAGVLIEGNYFENTKDPFHRGVDGTLLGNIVARGNTFVGSGSGTAGGSVAGIPYAYTMDPSGNVKSIVQAGAGAGRITA</sequence>
<keyword evidence="7" id="KW-1185">Reference proteome</keyword>
<keyword evidence="2" id="KW-0964">Secreted</keyword>
<dbReference type="PROSITE" id="PS51173">
    <property type="entry name" value="CBM2"/>
    <property type="match status" value="1"/>
</dbReference>
<evidence type="ECO:0000313" key="6">
    <source>
        <dbReference type="EMBL" id="BCJ67606.1"/>
    </source>
</evidence>
<dbReference type="Pfam" id="PF00553">
    <property type="entry name" value="CBM_2"/>
    <property type="match status" value="1"/>
</dbReference>
<feature type="compositionally biased region" description="Gly residues" evidence="3">
    <location>
        <begin position="181"/>
        <end position="191"/>
    </location>
</feature>
<comment type="subcellular location">
    <subcellularLocation>
        <location evidence="2">Secreted</location>
    </subcellularLocation>
</comment>
<dbReference type="Proteomes" id="UP000680866">
    <property type="component" value="Chromosome"/>
</dbReference>
<proteinExistence type="inferred from homology"/>
<feature type="region of interest" description="Disordered" evidence="3">
    <location>
        <begin position="121"/>
        <end position="195"/>
    </location>
</feature>
<evidence type="ECO:0000313" key="7">
    <source>
        <dbReference type="Proteomes" id="UP000680866"/>
    </source>
</evidence>
<feature type="chain" id="PRO_5032734641" description="CBM2 domain-containing protein" evidence="4">
    <location>
        <begin position="35"/>
        <end position="456"/>
    </location>
</feature>
<evidence type="ECO:0000256" key="1">
    <source>
        <dbReference type="ARBA" id="ARBA00023239"/>
    </source>
</evidence>
<keyword evidence="2" id="KW-0119">Carbohydrate metabolism</keyword>
<accession>A0A810N2J7</accession>
<dbReference type="GO" id="GO:0030570">
    <property type="term" value="F:pectate lyase activity"/>
    <property type="evidence" value="ECO:0007669"/>
    <property type="project" value="InterPro"/>
</dbReference>
<dbReference type="SUPFAM" id="SSF51126">
    <property type="entry name" value="Pectin lyase-like"/>
    <property type="match status" value="1"/>
</dbReference>
<evidence type="ECO:0000259" key="5">
    <source>
        <dbReference type="PROSITE" id="PS51173"/>
    </source>
</evidence>
<dbReference type="InterPro" id="IPR006626">
    <property type="entry name" value="PbH1"/>
</dbReference>
<dbReference type="InterPro" id="IPR002022">
    <property type="entry name" value="Pec_lyase"/>
</dbReference>
<dbReference type="InterPro" id="IPR008965">
    <property type="entry name" value="CBM2/CBM3_carb-bd_dom_sf"/>
</dbReference>
<dbReference type="GO" id="GO:0004553">
    <property type="term" value="F:hydrolase activity, hydrolyzing O-glycosyl compounds"/>
    <property type="evidence" value="ECO:0007669"/>
    <property type="project" value="InterPro"/>
</dbReference>